<organism evidence="3 4">
    <name type="scientific">Bordetella genomosp. 9</name>
    <dbReference type="NCBI Taxonomy" id="1416803"/>
    <lineage>
        <taxon>Bacteria</taxon>
        <taxon>Pseudomonadati</taxon>
        <taxon>Pseudomonadota</taxon>
        <taxon>Betaproteobacteria</taxon>
        <taxon>Burkholderiales</taxon>
        <taxon>Alcaligenaceae</taxon>
        <taxon>Bordetella</taxon>
    </lineage>
</organism>
<dbReference type="Gene3D" id="3.10.180.10">
    <property type="entry name" value="2,3-Dihydroxybiphenyl 1,2-Dioxygenase, domain 1"/>
    <property type="match status" value="1"/>
</dbReference>
<dbReference type="InterPro" id="IPR029068">
    <property type="entry name" value="Glyas_Bleomycin-R_OHBP_Dase"/>
</dbReference>
<feature type="region of interest" description="Disordered" evidence="1">
    <location>
        <begin position="136"/>
        <end position="156"/>
    </location>
</feature>
<sequence length="156" mass="16531">MDLLINIDVDDIARAEAFYRDAFGLRAGRRFGADAVEMLGARVPIYLLRKAAGTAPAPRPAAKRSYERHWTPVHLDFVVTDCDAAVARAVASGARVETPAATQSWGRIAGLVDPFGHGLCILQFIGRGYDAISDCASPPPGQGRPETDNAAAPGGE</sequence>
<reference evidence="3 4" key="1">
    <citation type="submission" date="2017-05" db="EMBL/GenBank/DDBJ databases">
        <title>Complete and WGS of Bordetella genogroups.</title>
        <authorList>
            <person name="Spilker T."/>
            <person name="LiPuma J."/>
        </authorList>
    </citation>
    <scope>NUCLEOTIDE SEQUENCE [LARGE SCALE GENOMIC DNA]</scope>
    <source>
        <strain evidence="3 4">AU17164</strain>
    </source>
</reference>
<dbReference type="PROSITE" id="PS51819">
    <property type="entry name" value="VOC"/>
    <property type="match status" value="1"/>
</dbReference>
<name>A0A1W6Z5C4_9BORD</name>
<dbReference type="PANTHER" id="PTHR36503:SF1">
    <property type="entry name" value="BLR2520 PROTEIN"/>
    <property type="match status" value="1"/>
</dbReference>
<dbReference type="InterPro" id="IPR041581">
    <property type="entry name" value="Glyoxalase_6"/>
</dbReference>
<dbReference type="Pfam" id="PF18029">
    <property type="entry name" value="Glyoxalase_6"/>
    <property type="match status" value="1"/>
</dbReference>
<dbReference type="Proteomes" id="UP000194139">
    <property type="component" value="Chromosome"/>
</dbReference>
<keyword evidence="4" id="KW-1185">Reference proteome</keyword>
<dbReference type="InterPro" id="IPR037523">
    <property type="entry name" value="VOC_core"/>
</dbReference>
<dbReference type="PANTHER" id="PTHR36503">
    <property type="entry name" value="BLR2520 PROTEIN"/>
    <property type="match status" value="1"/>
</dbReference>
<evidence type="ECO:0000313" key="3">
    <source>
        <dbReference type="EMBL" id="ARP88605.1"/>
    </source>
</evidence>
<evidence type="ECO:0000259" key="2">
    <source>
        <dbReference type="PROSITE" id="PS51819"/>
    </source>
</evidence>
<dbReference type="EMBL" id="CP021109">
    <property type="protein sequence ID" value="ARP88605.1"/>
    <property type="molecule type" value="Genomic_DNA"/>
</dbReference>
<feature type="domain" description="VOC" evidence="2">
    <location>
        <begin position="1"/>
        <end position="124"/>
    </location>
</feature>
<accession>A0A1W6Z5C4</accession>
<dbReference type="SUPFAM" id="SSF54593">
    <property type="entry name" value="Glyoxalase/Bleomycin resistance protein/Dihydroxybiphenyl dioxygenase"/>
    <property type="match status" value="1"/>
</dbReference>
<gene>
    <name evidence="3" type="ORF">CAL13_08275</name>
</gene>
<evidence type="ECO:0000256" key="1">
    <source>
        <dbReference type="SAM" id="MobiDB-lite"/>
    </source>
</evidence>
<protein>
    <submittedName>
        <fullName evidence="3">Glyoxalase</fullName>
    </submittedName>
</protein>
<dbReference type="AlphaFoldDB" id="A0A1W6Z5C4"/>
<proteinExistence type="predicted"/>
<evidence type="ECO:0000313" key="4">
    <source>
        <dbReference type="Proteomes" id="UP000194139"/>
    </source>
</evidence>